<evidence type="ECO:0000256" key="1">
    <source>
        <dbReference type="SAM" id="Phobius"/>
    </source>
</evidence>
<dbReference type="AlphaFoldDB" id="A0A5C3PF06"/>
<sequence>MLVAIVIMWMSTVSDWIATLVAVVEDYTALQDLTLRSLRRMTDMQDCIGTLPGSDATWSCFQQAPLTTLLDSPVHSIQNCTNTAALTVNVVIGDAIVWWRAWVLWPGDSLVRCMCVVMILATMVLGAMDTATTCGAQVPGWVLINPSRVALFSLLTNAVATTLIAYRAWKHRRLIMSYLKARGSSPRTQVERTLALLVESGVLFCAFWVIIVVYEFSEVKYPAFEVSAFAHGLYYVIRGCLVPLIGMYPTVVIIVCAVNKSLYEKSARSSSEIGNASIVFNGAPPTRRRGTLSELLGAGASTE</sequence>
<name>A0A5C3PF06_9APHY</name>
<protein>
    <submittedName>
        <fullName evidence="2">Uncharacterized protein</fullName>
    </submittedName>
</protein>
<proteinExistence type="predicted"/>
<dbReference type="EMBL" id="ML211136">
    <property type="protein sequence ID" value="TFK87851.1"/>
    <property type="molecule type" value="Genomic_DNA"/>
</dbReference>
<gene>
    <name evidence="2" type="ORF">K466DRAFT_586036</name>
</gene>
<dbReference type="InParanoid" id="A0A5C3PF06"/>
<evidence type="ECO:0000313" key="3">
    <source>
        <dbReference type="Proteomes" id="UP000308197"/>
    </source>
</evidence>
<feature type="transmembrane region" description="Helical" evidence="1">
    <location>
        <begin position="148"/>
        <end position="169"/>
    </location>
</feature>
<feature type="transmembrane region" description="Helical" evidence="1">
    <location>
        <begin position="6"/>
        <end position="30"/>
    </location>
</feature>
<feature type="transmembrane region" description="Helical" evidence="1">
    <location>
        <begin position="234"/>
        <end position="258"/>
    </location>
</feature>
<keyword evidence="3" id="KW-1185">Reference proteome</keyword>
<keyword evidence="1" id="KW-1133">Transmembrane helix</keyword>
<keyword evidence="1" id="KW-0812">Transmembrane</keyword>
<evidence type="ECO:0000313" key="2">
    <source>
        <dbReference type="EMBL" id="TFK87851.1"/>
    </source>
</evidence>
<reference evidence="2 3" key="1">
    <citation type="journal article" date="2019" name="Nat. Ecol. Evol.">
        <title>Megaphylogeny resolves global patterns of mushroom evolution.</title>
        <authorList>
            <person name="Varga T."/>
            <person name="Krizsan K."/>
            <person name="Foldi C."/>
            <person name="Dima B."/>
            <person name="Sanchez-Garcia M."/>
            <person name="Sanchez-Ramirez S."/>
            <person name="Szollosi G.J."/>
            <person name="Szarkandi J.G."/>
            <person name="Papp V."/>
            <person name="Albert L."/>
            <person name="Andreopoulos W."/>
            <person name="Angelini C."/>
            <person name="Antonin V."/>
            <person name="Barry K.W."/>
            <person name="Bougher N.L."/>
            <person name="Buchanan P."/>
            <person name="Buyck B."/>
            <person name="Bense V."/>
            <person name="Catcheside P."/>
            <person name="Chovatia M."/>
            <person name="Cooper J."/>
            <person name="Damon W."/>
            <person name="Desjardin D."/>
            <person name="Finy P."/>
            <person name="Geml J."/>
            <person name="Haridas S."/>
            <person name="Hughes K."/>
            <person name="Justo A."/>
            <person name="Karasinski D."/>
            <person name="Kautmanova I."/>
            <person name="Kiss B."/>
            <person name="Kocsube S."/>
            <person name="Kotiranta H."/>
            <person name="LaButti K.M."/>
            <person name="Lechner B.E."/>
            <person name="Liimatainen K."/>
            <person name="Lipzen A."/>
            <person name="Lukacs Z."/>
            <person name="Mihaltcheva S."/>
            <person name="Morgado L.N."/>
            <person name="Niskanen T."/>
            <person name="Noordeloos M.E."/>
            <person name="Ohm R.A."/>
            <person name="Ortiz-Santana B."/>
            <person name="Ovrebo C."/>
            <person name="Racz N."/>
            <person name="Riley R."/>
            <person name="Savchenko A."/>
            <person name="Shiryaev A."/>
            <person name="Soop K."/>
            <person name="Spirin V."/>
            <person name="Szebenyi C."/>
            <person name="Tomsovsky M."/>
            <person name="Tulloss R.E."/>
            <person name="Uehling J."/>
            <person name="Grigoriev I.V."/>
            <person name="Vagvolgyi C."/>
            <person name="Papp T."/>
            <person name="Martin F.M."/>
            <person name="Miettinen O."/>
            <person name="Hibbett D.S."/>
            <person name="Nagy L.G."/>
        </authorList>
    </citation>
    <scope>NUCLEOTIDE SEQUENCE [LARGE SCALE GENOMIC DNA]</scope>
    <source>
        <strain evidence="2 3">HHB13444</strain>
    </source>
</reference>
<dbReference type="Proteomes" id="UP000308197">
    <property type="component" value="Unassembled WGS sequence"/>
</dbReference>
<accession>A0A5C3PF06</accession>
<organism evidence="2 3">
    <name type="scientific">Polyporus arcularius HHB13444</name>
    <dbReference type="NCBI Taxonomy" id="1314778"/>
    <lineage>
        <taxon>Eukaryota</taxon>
        <taxon>Fungi</taxon>
        <taxon>Dikarya</taxon>
        <taxon>Basidiomycota</taxon>
        <taxon>Agaricomycotina</taxon>
        <taxon>Agaricomycetes</taxon>
        <taxon>Polyporales</taxon>
        <taxon>Polyporaceae</taxon>
        <taxon>Polyporus</taxon>
    </lineage>
</organism>
<keyword evidence="1" id="KW-0472">Membrane</keyword>
<feature type="transmembrane region" description="Helical" evidence="1">
    <location>
        <begin position="109"/>
        <end position="128"/>
    </location>
</feature>
<feature type="transmembrane region" description="Helical" evidence="1">
    <location>
        <begin position="190"/>
        <end position="214"/>
    </location>
</feature>